<reference evidence="1" key="1">
    <citation type="submission" date="2018-05" db="EMBL/GenBank/DDBJ databases">
        <authorList>
            <person name="Lanie J.A."/>
            <person name="Ng W.-L."/>
            <person name="Kazmierczak K.M."/>
            <person name="Andrzejewski T.M."/>
            <person name="Davidsen T.M."/>
            <person name="Wayne K.J."/>
            <person name="Tettelin H."/>
            <person name="Glass J.I."/>
            <person name="Rusch D."/>
            <person name="Podicherti R."/>
            <person name="Tsui H.-C.T."/>
            <person name="Winkler M.E."/>
        </authorList>
    </citation>
    <scope>NUCLEOTIDE SEQUENCE</scope>
</reference>
<feature type="non-terminal residue" evidence="1">
    <location>
        <position position="38"/>
    </location>
</feature>
<dbReference type="AlphaFoldDB" id="A0A381SZB9"/>
<sequence length="38" mass="4850">RVPQRYSRQRSDHHCWYRDRELRPRVVQQCDGGRKRRL</sequence>
<evidence type="ECO:0000313" key="1">
    <source>
        <dbReference type="EMBL" id="SVA08754.1"/>
    </source>
</evidence>
<organism evidence="1">
    <name type="scientific">marine metagenome</name>
    <dbReference type="NCBI Taxonomy" id="408172"/>
    <lineage>
        <taxon>unclassified sequences</taxon>
        <taxon>metagenomes</taxon>
        <taxon>ecological metagenomes</taxon>
    </lineage>
</organism>
<gene>
    <name evidence="1" type="ORF">METZ01_LOCUS61608</name>
</gene>
<accession>A0A381SZB9</accession>
<feature type="non-terminal residue" evidence="1">
    <location>
        <position position="1"/>
    </location>
</feature>
<proteinExistence type="predicted"/>
<protein>
    <submittedName>
        <fullName evidence="1">Uncharacterized protein</fullName>
    </submittedName>
</protein>
<dbReference type="EMBL" id="UINC01003726">
    <property type="protein sequence ID" value="SVA08754.1"/>
    <property type="molecule type" value="Genomic_DNA"/>
</dbReference>
<name>A0A381SZB9_9ZZZZ</name>